<sequence length="535" mass="59105">MSLLSLPSELIVAILNELRIRDLLRCREVCTKFKTIIDDDVRAEYKVELAVSGMQDGISSPLTLVERLSILRTRQKAWNEFAWTAQENVPMHRGYAWELSGNVLAQPDGPGERTLHFKQIPSAVRGIEGIEWTIPDVGCGMAGFGMDPTQDLLVIIEHFWNENSEFMCRLHLKALSTGAPHPAGPPEGMLTPQSTRCPSSHFIETSENHLGFLIVYGGSKELVVWDWKLGTLQLHLTGSEIGSWAFLTSRLILIAKMHSRYNEETRRMVYIPHLVVIDLESHASSACESPEPVALSDANVVGTFHFPPLTDHIVALDMIIRSNSKPTHNEPPPPSPKRRSAVLALGRPGAPPLPLVPAIGSSETQAEHDVAWAEWGKHGARLFATSGYRTATSSEVCYVHGTAFVTTQVDSDPDPEAALDDSVRTTVIVRDFNQLALRRHAHAADRGSKSGGKYSSGIEEQSVRVVTEATVWEPAGMFKEEVTTSLPYAERVLVLSQSEKGEDNTSWDEVIPTEDAFVLVTSTSDSRFRCRIMSI</sequence>
<dbReference type="SMART" id="SM00256">
    <property type="entry name" value="FBOX"/>
    <property type="match status" value="1"/>
</dbReference>
<dbReference type="Pfam" id="PF12937">
    <property type="entry name" value="F-box-like"/>
    <property type="match status" value="1"/>
</dbReference>
<keyword evidence="3" id="KW-1185">Reference proteome</keyword>
<name>A0A2G8RZF0_9APHY</name>
<protein>
    <recommendedName>
        <fullName evidence="1">F-box domain-containing protein</fullName>
    </recommendedName>
</protein>
<dbReference type="STRING" id="1077348.A0A2G8RZF0"/>
<dbReference type="InterPro" id="IPR001810">
    <property type="entry name" value="F-box_dom"/>
</dbReference>
<evidence type="ECO:0000313" key="2">
    <source>
        <dbReference type="EMBL" id="PIL26867.1"/>
    </source>
</evidence>
<evidence type="ECO:0000259" key="1">
    <source>
        <dbReference type="PROSITE" id="PS50181"/>
    </source>
</evidence>
<proteinExistence type="predicted"/>
<organism evidence="2 3">
    <name type="scientific">Ganoderma sinense ZZ0214-1</name>
    <dbReference type="NCBI Taxonomy" id="1077348"/>
    <lineage>
        <taxon>Eukaryota</taxon>
        <taxon>Fungi</taxon>
        <taxon>Dikarya</taxon>
        <taxon>Basidiomycota</taxon>
        <taxon>Agaricomycotina</taxon>
        <taxon>Agaricomycetes</taxon>
        <taxon>Polyporales</taxon>
        <taxon>Polyporaceae</taxon>
        <taxon>Ganoderma</taxon>
    </lineage>
</organism>
<gene>
    <name evidence="2" type="ORF">GSI_11047</name>
</gene>
<dbReference type="SUPFAM" id="SSF81383">
    <property type="entry name" value="F-box domain"/>
    <property type="match status" value="1"/>
</dbReference>
<comment type="caution">
    <text evidence="2">The sequence shown here is derived from an EMBL/GenBank/DDBJ whole genome shotgun (WGS) entry which is preliminary data.</text>
</comment>
<evidence type="ECO:0000313" key="3">
    <source>
        <dbReference type="Proteomes" id="UP000230002"/>
    </source>
</evidence>
<dbReference type="EMBL" id="AYKW01000035">
    <property type="protein sequence ID" value="PIL26867.1"/>
    <property type="molecule type" value="Genomic_DNA"/>
</dbReference>
<feature type="domain" description="F-box" evidence="1">
    <location>
        <begin position="1"/>
        <end position="48"/>
    </location>
</feature>
<dbReference type="PROSITE" id="PS50181">
    <property type="entry name" value="FBOX"/>
    <property type="match status" value="1"/>
</dbReference>
<dbReference type="AlphaFoldDB" id="A0A2G8RZF0"/>
<dbReference type="Gene3D" id="1.20.1280.50">
    <property type="match status" value="1"/>
</dbReference>
<dbReference type="OrthoDB" id="3256413at2759"/>
<reference evidence="2 3" key="1">
    <citation type="journal article" date="2015" name="Sci. Rep.">
        <title>Chromosome-level genome map provides insights into diverse defense mechanisms in the medicinal fungus Ganoderma sinense.</title>
        <authorList>
            <person name="Zhu Y."/>
            <person name="Xu J."/>
            <person name="Sun C."/>
            <person name="Zhou S."/>
            <person name="Xu H."/>
            <person name="Nelson D.R."/>
            <person name="Qian J."/>
            <person name="Song J."/>
            <person name="Luo H."/>
            <person name="Xiang L."/>
            <person name="Li Y."/>
            <person name="Xu Z."/>
            <person name="Ji A."/>
            <person name="Wang L."/>
            <person name="Lu S."/>
            <person name="Hayward A."/>
            <person name="Sun W."/>
            <person name="Li X."/>
            <person name="Schwartz D.C."/>
            <person name="Wang Y."/>
            <person name="Chen S."/>
        </authorList>
    </citation>
    <scope>NUCLEOTIDE SEQUENCE [LARGE SCALE GENOMIC DNA]</scope>
    <source>
        <strain evidence="2 3">ZZ0214-1</strain>
    </source>
</reference>
<dbReference type="InterPro" id="IPR036047">
    <property type="entry name" value="F-box-like_dom_sf"/>
</dbReference>
<dbReference type="Proteomes" id="UP000230002">
    <property type="component" value="Unassembled WGS sequence"/>
</dbReference>
<accession>A0A2G8RZF0</accession>